<dbReference type="Pfam" id="PF01464">
    <property type="entry name" value="SLT"/>
    <property type="match status" value="1"/>
</dbReference>
<feature type="domain" description="Transglycosylase SLT" evidence="3">
    <location>
        <begin position="179"/>
        <end position="267"/>
    </location>
</feature>
<gene>
    <name evidence="4" type="ORF">EW026_g2976</name>
</gene>
<evidence type="ECO:0000256" key="2">
    <source>
        <dbReference type="SAM" id="SignalP"/>
    </source>
</evidence>
<keyword evidence="5" id="KW-1185">Reference proteome</keyword>
<proteinExistence type="predicted"/>
<evidence type="ECO:0000259" key="3">
    <source>
        <dbReference type="Pfam" id="PF01464"/>
    </source>
</evidence>
<comment type="caution">
    <text evidence="4">The sequence shown here is derived from an EMBL/GenBank/DDBJ whole genome shotgun (WGS) entry which is preliminary data.</text>
</comment>
<feature type="signal peptide" evidence="2">
    <location>
        <begin position="1"/>
        <end position="19"/>
    </location>
</feature>
<dbReference type="EMBL" id="SGPJ01000082">
    <property type="protein sequence ID" value="THG99378.1"/>
    <property type="molecule type" value="Genomic_DNA"/>
</dbReference>
<keyword evidence="2" id="KW-0732">Signal</keyword>
<name>A0A4S4KLN5_9APHY</name>
<dbReference type="InterPro" id="IPR008258">
    <property type="entry name" value="Transglycosylase_SLT_dom_1"/>
</dbReference>
<feature type="region of interest" description="Disordered" evidence="1">
    <location>
        <begin position="39"/>
        <end position="94"/>
    </location>
</feature>
<protein>
    <recommendedName>
        <fullName evidence="3">Transglycosylase SLT domain-containing protein</fullName>
    </recommendedName>
</protein>
<evidence type="ECO:0000313" key="4">
    <source>
        <dbReference type="EMBL" id="THG99378.1"/>
    </source>
</evidence>
<feature type="chain" id="PRO_5020373191" description="Transglycosylase SLT domain-containing protein" evidence="2">
    <location>
        <begin position="20"/>
        <end position="324"/>
    </location>
</feature>
<organism evidence="4 5">
    <name type="scientific">Hermanssonia centrifuga</name>
    <dbReference type="NCBI Taxonomy" id="98765"/>
    <lineage>
        <taxon>Eukaryota</taxon>
        <taxon>Fungi</taxon>
        <taxon>Dikarya</taxon>
        <taxon>Basidiomycota</taxon>
        <taxon>Agaricomycotina</taxon>
        <taxon>Agaricomycetes</taxon>
        <taxon>Polyporales</taxon>
        <taxon>Meruliaceae</taxon>
        <taxon>Hermanssonia</taxon>
    </lineage>
</organism>
<accession>A0A4S4KLN5</accession>
<feature type="compositionally biased region" description="Low complexity" evidence="1">
    <location>
        <begin position="59"/>
        <end position="94"/>
    </location>
</feature>
<dbReference type="AlphaFoldDB" id="A0A4S4KLN5"/>
<dbReference type="Gene3D" id="1.10.530.10">
    <property type="match status" value="1"/>
</dbReference>
<evidence type="ECO:0000313" key="5">
    <source>
        <dbReference type="Proteomes" id="UP000309038"/>
    </source>
</evidence>
<feature type="compositionally biased region" description="Basic and acidic residues" evidence="1">
    <location>
        <begin position="41"/>
        <end position="53"/>
    </location>
</feature>
<reference evidence="4 5" key="1">
    <citation type="submission" date="2019-02" db="EMBL/GenBank/DDBJ databases">
        <title>Genome sequencing of the rare red list fungi Phlebia centrifuga.</title>
        <authorList>
            <person name="Buettner E."/>
            <person name="Kellner H."/>
        </authorList>
    </citation>
    <scope>NUCLEOTIDE SEQUENCE [LARGE SCALE GENOMIC DNA]</scope>
    <source>
        <strain evidence="4 5">DSM 108282</strain>
    </source>
</reference>
<dbReference type="InterPro" id="IPR023346">
    <property type="entry name" value="Lysozyme-like_dom_sf"/>
</dbReference>
<sequence length="324" mass="33585">MKLTAPFVLLVAAVGLAEASSSHLGRDLSDHAHHARVNHRQLGEHLNRRDQSKRCKQRPTSQAPAPTTSKAAAAPTKNAAAAKPTTSAQAAPAKAASAPSGVNQLTTVAPGSCGASGATLDLTAQTGPNGAEWFFNCGIDGAGWNPPHMTVDDVVAKDLKAAVAQSNSPFANCAAYIDLFEQYGSQFGVPPIFIASIAMQESSCNPDKTGGAGEQGLMQITKDKCGAAPGGNCKEPWYNIMTGAQFFSGLISSNGGNILLAIGEYNGWSKGLTIAKATAAANTGCCPCQNNLDYLTQFLNGWVQGVDPTSGLRIGQYFNLDACK</sequence>
<dbReference type="SUPFAM" id="SSF53955">
    <property type="entry name" value="Lysozyme-like"/>
    <property type="match status" value="1"/>
</dbReference>
<evidence type="ECO:0000256" key="1">
    <source>
        <dbReference type="SAM" id="MobiDB-lite"/>
    </source>
</evidence>
<dbReference type="Proteomes" id="UP000309038">
    <property type="component" value="Unassembled WGS sequence"/>
</dbReference>